<evidence type="ECO:0000256" key="5">
    <source>
        <dbReference type="ARBA" id="ARBA00022692"/>
    </source>
</evidence>
<keyword evidence="7 12" id="KW-0863">Zinc-finger</keyword>
<dbReference type="PROSITE" id="PS50089">
    <property type="entry name" value="ZF_RING_2"/>
    <property type="match status" value="1"/>
</dbReference>
<dbReference type="InterPro" id="IPR032010">
    <property type="entry name" value="APD1-4_M"/>
</dbReference>
<dbReference type="InterPro" id="IPR032008">
    <property type="entry name" value="APD1-4_N"/>
</dbReference>
<dbReference type="Gene3D" id="3.30.40.10">
    <property type="entry name" value="Zinc/RING finger domain, C3HC4 (zinc finger)"/>
    <property type="match status" value="1"/>
</dbReference>
<evidence type="ECO:0000256" key="1">
    <source>
        <dbReference type="ARBA" id="ARBA00004141"/>
    </source>
</evidence>
<evidence type="ECO:0000256" key="9">
    <source>
        <dbReference type="ARBA" id="ARBA00022833"/>
    </source>
</evidence>
<keyword evidence="4" id="KW-0808">Transferase</keyword>
<evidence type="ECO:0000313" key="17">
    <source>
        <dbReference type="Proteomes" id="UP001163823"/>
    </source>
</evidence>
<dbReference type="GO" id="GO:0005768">
    <property type="term" value="C:endosome"/>
    <property type="evidence" value="ECO:0007669"/>
    <property type="project" value="TreeGrafter"/>
</dbReference>
<accession>A0AAD7LN66</accession>
<feature type="transmembrane region" description="Helical" evidence="14">
    <location>
        <begin position="82"/>
        <end position="101"/>
    </location>
</feature>
<keyword evidence="17" id="KW-1185">Reference proteome</keyword>
<dbReference type="InterPro" id="IPR013083">
    <property type="entry name" value="Znf_RING/FYVE/PHD"/>
</dbReference>
<gene>
    <name evidence="16" type="ORF">O6P43_016604</name>
</gene>
<dbReference type="AlphaFoldDB" id="A0AAD7LN66"/>
<dbReference type="FunFam" id="3.30.40.10:FF:000658">
    <property type="entry name" value="E3 ubiquitin-protein ligase APD2"/>
    <property type="match status" value="1"/>
</dbReference>
<keyword evidence="10 14" id="KW-1133">Transmembrane helix</keyword>
<organism evidence="16 17">
    <name type="scientific">Quillaja saponaria</name>
    <name type="common">Soap bark tree</name>
    <dbReference type="NCBI Taxonomy" id="32244"/>
    <lineage>
        <taxon>Eukaryota</taxon>
        <taxon>Viridiplantae</taxon>
        <taxon>Streptophyta</taxon>
        <taxon>Embryophyta</taxon>
        <taxon>Tracheophyta</taxon>
        <taxon>Spermatophyta</taxon>
        <taxon>Magnoliopsida</taxon>
        <taxon>eudicotyledons</taxon>
        <taxon>Gunneridae</taxon>
        <taxon>Pentapetalae</taxon>
        <taxon>rosids</taxon>
        <taxon>fabids</taxon>
        <taxon>Fabales</taxon>
        <taxon>Quillajaceae</taxon>
        <taxon>Quillaja</taxon>
    </lineage>
</organism>
<evidence type="ECO:0000256" key="14">
    <source>
        <dbReference type="SAM" id="Phobius"/>
    </source>
</evidence>
<dbReference type="Pfam" id="PF16041">
    <property type="entry name" value="APD1-4_M"/>
    <property type="match status" value="1"/>
</dbReference>
<evidence type="ECO:0000256" key="6">
    <source>
        <dbReference type="ARBA" id="ARBA00022723"/>
    </source>
</evidence>
<dbReference type="PANTHER" id="PTHR46858">
    <property type="entry name" value="OS05G0521000 PROTEIN"/>
    <property type="match status" value="1"/>
</dbReference>
<dbReference type="PANTHER" id="PTHR46858:SF5">
    <property type="entry name" value="E3 UBIQUITIN-PROTEIN LIGASE APD1-RELATED"/>
    <property type="match status" value="1"/>
</dbReference>
<evidence type="ECO:0000256" key="2">
    <source>
        <dbReference type="ARBA" id="ARBA00004308"/>
    </source>
</evidence>
<comment type="subcellular location">
    <subcellularLocation>
        <location evidence="2">Endomembrane system</location>
    </subcellularLocation>
    <subcellularLocation>
        <location evidence="1">Membrane</location>
        <topology evidence="1">Multi-pass membrane protein</topology>
    </subcellularLocation>
</comment>
<dbReference type="SMART" id="SM00184">
    <property type="entry name" value="RING"/>
    <property type="match status" value="1"/>
</dbReference>
<dbReference type="GO" id="GO:0009705">
    <property type="term" value="C:plant-type vacuole membrane"/>
    <property type="evidence" value="ECO:0007669"/>
    <property type="project" value="TreeGrafter"/>
</dbReference>
<keyword evidence="8" id="KW-0833">Ubl conjugation pathway</keyword>
<evidence type="ECO:0000256" key="7">
    <source>
        <dbReference type="ARBA" id="ARBA00022771"/>
    </source>
</evidence>
<dbReference type="Pfam" id="PF13920">
    <property type="entry name" value="zf-C3HC4_3"/>
    <property type="match status" value="1"/>
</dbReference>
<dbReference type="InterPro" id="IPR001841">
    <property type="entry name" value="Znf_RING"/>
</dbReference>
<dbReference type="Pfam" id="PF16040">
    <property type="entry name" value="APD1-4_N"/>
    <property type="match status" value="1"/>
</dbReference>
<dbReference type="SUPFAM" id="SSF57850">
    <property type="entry name" value="RING/U-box"/>
    <property type="match status" value="1"/>
</dbReference>
<keyword evidence="11 14" id="KW-0472">Membrane</keyword>
<protein>
    <submittedName>
        <fullName evidence="16">RING/U-box superfamily protein</fullName>
    </submittedName>
</protein>
<dbReference type="EMBL" id="JARAOO010000007">
    <property type="protein sequence ID" value="KAJ7961235.1"/>
    <property type="molecule type" value="Genomic_DNA"/>
</dbReference>
<dbReference type="GO" id="GO:0008270">
    <property type="term" value="F:zinc ion binding"/>
    <property type="evidence" value="ECO:0007669"/>
    <property type="project" value="UniProtKB-KW"/>
</dbReference>
<evidence type="ECO:0000256" key="12">
    <source>
        <dbReference type="PROSITE-ProRule" id="PRU00175"/>
    </source>
</evidence>
<keyword evidence="5 14" id="KW-0812">Transmembrane</keyword>
<comment type="pathway">
    <text evidence="3">Protein modification; protein ubiquitination.</text>
</comment>
<keyword evidence="6" id="KW-0479">Metal-binding</keyword>
<dbReference type="KEGG" id="qsa:O6P43_016604"/>
<feature type="compositionally biased region" description="Basic and acidic residues" evidence="13">
    <location>
        <begin position="34"/>
        <end position="50"/>
    </location>
</feature>
<reference evidence="16" key="1">
    <citation type="journal article" date="2023" name="Science">
        <title>Elucidation of the pathway for biosynthesis of saponin adjuvants from the soapbark tree.</title>
        <authorList>
            <person name="Reed J."/>
            <person name="Orme A."/>
            <person name="El-Demerdash A."/>
            <person name="Owen C."/>
            <person name="Martin L.B.B."/>
            <person name="Misra R.C."/>
            <person name="Kikuchi S."/>
            <person name="Rejzek M."/>
            <person name="Martin A.C."/>
            <person name="Harkess A."/>
            <person name="Leebens-Mack J."/>
            <person name="Louveau T."/>
            <person name="Stephenson M.J."/>
            <person name="Osbourn A."/>
        </authorList>
    </citation>
    <scope>NUCLEOTIDE SEQUENCE</scope>
    <source>
        <strain evidence="16">S10</strain>
    </source>
</reference>
<comment type="caution">
    <text evidence="16">The sequence shown here is derived from an EMBL/GenBank/DDBJ whole genome shotgun (WGS) entry which is preliminary data.</text>
</comment>
<evidence type="ECO:0000256" key="8">
    <source>
        <dbReference type="ARBA" id="ARBA00022786"/>
    </source>
</evidence>
<evidence type="ECO:0000313" key="16">
    <source>
        <dbReference type="EMBL" id="KAJ7961234.1"/>
    </source>
</evidence>
<keyword evidence="9" id="KW-0862">Zinc</keyword>
<evidence type="ECO:0000256" key="3">
    <source>
        <dbReference type="ARBA" id="ARBA00004906"/>
    </source>
</evidence>
<dbReference type="GO" id="GO:0009555">
    <property type="term" value="P:pollen development"/>
    <property type="evidence" value="ECO:0007669"/>
    <property type="project" value="UniProtKB-ARBA"/>
</dbReference>
<feature type="compositionally biased region" description="Polar residues" evidence="13">
    <location>
        <begin position="8"/>
        <end position="17"/>
    </location>
</feature>
<proteinExistence type="predicted"/>
<feature type="transmembrane region" description="Helical" evidence="14">
    <location>
        <begin position="288"/>
        <end position="309"/>
    </location>
</feature>
<dbReference type="EMBL" id="JARAOO010000007">
    <property type="protein sequence ID" value="KAJ7961234.1"/>
    <property type="molecule type" value="Genomic_DNA"/>
</dbReference>
<dbReference type="GO" id="GO:0016567">
    <property type="term" value="P:protein ubiquitination"/>
    <property type="evidence" value="ECO:0007669"/>
    <property type="project" value="TreeGrafter"/>
</dbReference>
<dbReference type="GO" id="GO:0061630">
    <property type="term" value="F:ubiquitin protein ligase activity"/>
    <property type="evidence" value="ECO:0007669"/>
    <property type="project" value="TreeGrafter"/>
</dbReference>
<feature type="region of interest" description="Disordered" evidence="13">
    <location>
        <begin position="1"/>
        <end position="50"/>
    </location>
</feature>
<dbReference type="GO" id="GO:0000278">
    <property type="term" value="P:mitotic cell cycle"/>
    <property type="evidence" value="ECO:0007669"/>
    <property type="project" value="UniProtKB-ARBA"/>
</dbReference>
<evidence type="ECO:0000256" key="10">
    <source>
        <dbReference type="ARBA" id="ARBA00022989"/>
    </source>
</evidence>
<dbReference type="Proteomes" id="UP001163823">
    <property type="component" value="Chromosome 7"/>
</dbReference>
<evidence type="ECO:0000256" key="13">
    <source>
        <dbReference type="SAM" id="MobiDB-lite"/>
    </source>
</evidence>
<sequence length="390" mass="43941">MADPDNNEAPSSSTINRDSSEAASSSFPSNYPQVREEENENNRHQFRSPEPEPQEINILYQENNPVFYDAVSVIRGDTWSCVFILLTFWFFVSLTMILGIYGSQRPGLLLYGFYESPPLDVVIPWAEVHNVSVPVDSHKEWIYFLNQGTQINISYRVNSPSSSIFLIIAEGYDGLARWLEDPTYPNTTLSWNLIHGSGMITQNIFRSSSYYLAVGNLNEEVEVELNLTIRALLYNTSEAYYQCDLSHGSCGLSIFFTDGSAAVLRSSGPKQNTSNDKWYVKLSYGPRWITYILGFGGMTLLMFLAYNFLNKFQSSQEAFLSKGCPVVDGETSNNSHRLCAICFDAPRDCFFLPCGHCVSCFACGTRISEADGTCPVCRRNMKKVRKIFTV</sequence>
<evidence type="ECO:0000256" key="11">
    <source>
        <dbReference type="ARBA" id="ARBA00023136"/>
    </source>
</evidence>
<name>A0AAD7LN66_QUISA</name>
<evidence type="ECO:0000259" key="15">
    <source>
        <dbReference type="PROSITE" id="PS50089"/>
    </source>
</evidence>
<feature type="domain" description="RING-type" evidence="15">
    <location>
        <begin position="339"/>
        <end position="378"/>
    </location>
</feature>
<evidence type="ECO:0000256" key="4">
    <source>
        <dbReference type="ARBA" id="ARBA00022679"/>
    </source>
</evidence>